<dbReference type="RefSeq" id="WP_281044027.1">
    <property type="nucleotide sequence ID" value="NZ_JARYGZ010000001.1"/>
</dbReference>
<dbReference type="InterPro" id="IPR023577">
    <property type="entry name" value="CYTH_domain"/>
</dbReference>
<dbReference type="InterPro" id="IPR033469">
    <property type="entry name" value="CYTH-like_dom_sf"/>
</dbReference>
<dbReference type="PROSITE" id="PS51708">
    <property type="entry name" value="CHAD"/>
    <property type="match status" value="1"/>
</dbReference>
<protein>
    <submittedName>
        <fullName evidence="3">CHAD domain-containing protein</fullName>
    </submittedName>
</protein>
<proteinExistence type="predicted"/>
<feature type="domain" description="CHAD" evidence="2">
    <location>
        <begin position="217"/>
        <end position="486"/>
    </location>
</feature>
<evidence type="ECO:0000313" key="3">
    <source>
        <dbReference type="EMBL" id="MDH7638746.1"/>
    </source>
</evidence>
<dbReference type="Pfam" id="PF01928">
    <property type="entry name" value="CYTH"/>
    <property type="match status" value="1"/>
</dbReference>
<evidence type="ECO:0000259" key="2">
    <source>
        <dbReference type="PROSITE" id="PS51708"/>
    </source>
</evidence>
<dbReference type="InterPro" id="IPR038186">
    <property type="entry name" value="CHAD_dom_sf"/>
</dbReference>
<dbReference type="Pfam" id="PF05235">
    <property type="entry name" value="CHAD"/>
    <property type="match status" value="1"/>
</dbReference>
<sequence length="490" mass="54456">MVIEPLEVELKLEIDPADAERLADAPVLAGLSGKRQELLSTYFDTPDEDLRRKGFGLRIRRKTGRRIQTVKAEGEGAAGLFVRPEWECEVKGDRPVLDASAGPLAELFAADVLEMLAPLFETRVTRTVFEPEMEGAAIELALDIGEAAAGPHRAALSEIELELKSGDPRVLFDLARRLDEHVPLRLGVRSKSETGYGLTGDAKRGAAKAEPVVLDREGDARDAFAAIAHSCIRQFRLNERGVMEKGGAGSVHQARVGLRRLRSAFSLFKPLLEGDDRAALLKLELKWLAAELGEVRNLDVLIPRMPENVRGQLETARGQALEHVRVSLASARTRLLMIDLAEWLAIGRWRVDPRDTALAARAAPDFAADILDRHRRKLKKRGKGLAKLDDAHRHEVRIEGKKMRYAAEFFGSLYPGRKARRRHKDFVSRIGDLQDVLGELNDLVTGPQVLAALGIEEALPVPGKRERRRMLEGAEDALDTLLDVKRFWRA</sequence>
<reference evidence="3" key="1">
    <citation type="submission" date="2023-04" db="EMBL/GenBank/DDBJ databases">
        <title>Sphingomonas sp. MAHUQ-71 isolated from rice field.</title>
        <authorList>
            <person name="Huq M.A."/>
        </authorList>
    </citation>
    <scope>NUCLEOTIDE SEQUENCE</scope>
    <source>
        <strain evidence="3">MAHUQ-71</strain>
    </source>
</reference>
<dbReference type="Gene3D" id="2.40.320.10">
    <property type="entry name" value="Hypothetical Protein Pfu-838710-001"/>
    <property type="match status" value="1"/>
</dbReference>
<dbReference type="SUPFAM" id="SSF55154">
    <property type="entry name" value="CYTH-like phosphatases"/>
    <property type="match status" value="1"/>
</dbReference>
<keyword evidence="4" id="KW-1185">Reference proteome</keyword>
<name>A0ABT6N0B4_9SPHN</name>
<gene>
    <name evidence="3" type="ORF">QGN17_08390</name>
</gene>
<dbReference type="EMBL" id="JARYGZ010000001">
    <property type="protein sequence ID" value="MDH7638746.1"/>
    <property type="molecule type" value="Genomic_DNA"/>
</dbReference>
<dbReference type="Gene3D" id="1.40.20.10">
    <property type="entry name" value="CHAD domain"/>
    <property type="match status" value="1"/>
</dbReference>
<dbReference type="PANTHER" id="PTHR39569">
    <property type="entry name" value="INORGANIC TRIPHOSPHATASE"/>
    <property type="match status" value="1"/>
</dbReference>
<organism evidence="3 4">
    <name type="scientific">Sphingomonas oryzagri</name>
    <dbReference type="NCBI Taxonomy" id="3042314"/>
    <lineage>
        <taxon>Bacteria</taxon>
        <taxon>Pseudomonadati</taxon>
        <taxon>Pseudomonadota</taxon>
        <taxon>Alphaproteobacteria</taxon>
        <taxon>Sphingomonadales</taxon>
        <taxon>Sphingomonadaceae</taxon>
        <taxon>Sphingomonas</taxon>
    </lineage>
</organism>
<dbReference type="PANTHER" id="PTHR39569:SF1">
    <property type="entry name" value="INORGANIC TRIPHOSPHATASE"/>
    <property type="match status" value="1"/>
</dbReference>
<evidence type="ECO:0000259" key="1">
    <source>
        <dbReference type="PROSITE" id="PS51707"/>
    </source>
</evidence>
<dbReference type="SMART" id="SM01118">
    <property type="entry name" value="CYTH"/>
    <property type="match status" value="1"/>
</dbReference>
<evidence type="ECO:0000313" key="4">
    <source>
        <dbReference type="Proteomes" id="UP001160625"/>
    </source>
</evidence>
<accession>A0ABT6N0B4</accession>
<dbReference type="PROSITE" id="PS51707">
    <property type="entry name" value="CYTH"/>
    <property type="match status" value="1"/>
</dbReference>
<dbReference type="SMART" id="SM00880">
    <property type="entry name" value="CHAD"/>
    <property type="match status" value="1"/>
</dbReference>
<dbReference type="InterPro" id="IPR039013">
    <property type="entry name" value="YgiF"/>
</dbReference>
<dbReference type="Proteomes" id="UP001160625">
    <property type="component" value="Unassembled WGS sequence"/>
</dbReference>
<feature type="domain" description="CYTH" evidence="1">
    <location>
        <begin position="5"/>
        <end position="202"/>
    </location>
</feature>
<dbReference type="InterPro" id="IPR007899">
    <property type="entry name" value="CHAD_dom"/>
</dbReference>
<comment type="caution">
    <text evidence="3">The sequence shown here is derived from an EMBL/GenBank/DDBJ whole genome shotgun (WGS) entry which is preliminary data.</text>
</comment>
<dbReference type="CDD" id="cd07756">
    <property type="entry name" value="CYTH-like_Pase_CHAD"/>
    <property type="match status" value="1"/>
</dbReference>